<dbReference type="AlphaFoldDB" id="A0A563U2A3"/>
<evidence type="ECO:0000313" key="2">
    <source>
        <dbReference type="Proteomes" id="UP000318010"/>
    </source>
</evidence>
<evidence type="ECO:0000313" key="1">
    <source>
        <dbReference type="EMBL" id="TWR25351.1"/>
    </source>
</evidence>
<comment type="caution">
    <text evidence="1">The sequence shown here is derived from an EMBL/GenBank/DDBJ whole genome shotgun (WGS) entry which is preliminary data.</text>
</comment>
<reference evidence="1 2" key="1">
    <citation type="submission" date="2019-07" db="EMBL/GenBank/DDBJ databases">
        <authorList>
            <person name="Kim J."/>
        </authorList>
    </citation>
    <scope>NUCLEOTIDE SEQUENCE [LARGE SCALE GENOMIC DNA]</scope>
    <source>
        <strain evidence="1 2">MJ1a</strain>
    </source>
</reference>
<sequence length="57" mass="6741">MPQFFPIRISSILRSMIDNFKANRTISFTQEIDIHTHNSISFLIHHQIFIKFKIPGL</sequence>
<dbReference type="Proteomes" id="UP000318010">
    <property type="component" value="Unassembled WGS sequence"/>
</dbReference>
<keyword evidence="2" id="KW-1185">Reference proteome</keyword>
<proteinExistence type="predicted"/>
<organism evidence="1 2">
    <name type="scientific">Mucilaginibacter achroorhodeus</name>
    <dbReference type="NCBI Taxonomy" id="2599294"/>
    <lineage>
        <taxon>Bacteria</taxon>
        <taxon>Pseudomonadati</taxon>
        <taxon>Bacteroidota</taxon>
        <taxon>Sphingobacteriia</taxon>
        <taxon>Sphingobacteriales</taxon>
        <taxon>Sphingobacteriaceae</taxon>
        <taxon>Mucilaginibacter</taxon>
    </lineage>
</organism>
<dbReference type="EMBL" id="VOEI01000004">
    <property type="protein sequence ID" value="TWR25351.1"/>
    <property type="molecule type" value="Genomic_DNA"/>
</dbReference>
<name>A0A563U2A3_9SPHI</name>
<accession>A0A563U2A3</accession>
<protein>
    <submittedName>
        <fullName evidence="1">Uncharacterized protein</fullName>
    </submittedName>
</protein>
<gene>
    <name evidence="1" type="ORF">FPZ42_12150</name>
</gene>